<dbReference type="EMBL" id="UYJE01000779">
    <property type="protein sequence ID" value="VDH96402.1"/>
    <property type="molecule type" value="Genomic_DNA"/>
</dbReference>
<evidence type="ECO:0000256" key="1">
    <source>
        <dbReference type="SAM" id="MobiDB-lite"/>
    </source>
</evidence>
<dbReference type="Gene3D" id="4.10.280.10">
    <property type="entry name" value="Helix-loop-helix DNA-binding domain"/>
    <property type="match status" value="1"/>
</dbReference>
<sequence length="236" mass="27296">MMMERAIATHETCETIGQIYDTSTMTYVSPQSTSPPVIGGIIYPDYANSEWHQVDPNRQSEVVQYQPYMGYHPSSAINQPELITNGTYWQGEFNGHATLPNYTYHSNERLHSPSDYSNDSNQGSPTGKSGKAKRRRVQTHSQRKAANIRERRRMFHLNEAFDELRKRLPAFNYEKRLSRIETLRLAMTYISFMKDISDGNDPDDVKLLKYQTAMDETLFRSMQEQINDTDESHSPL</sequence>
<dbReference type="GO" id="GO:0000981">
    <property type="term" value="F:DNA-binding transcription factor activity, RNA polymerase II-specific"/>
    <property type="evidence" value="ECO:0007669"/>
    <property type="project" value="TreeGrafter"/>
</dbReference>
<dbReference type="InterPro" id="IPR036638">
    <property type="entry name" value="HLH_DNA-bd_sf"/>
</dbReference>
<dbReference type="PANTHER" id="PTHR23349">
    <property type="entry name" value="BASIC HELIX-LOOP-HELIX TRANSCRIPTION FACTOR, TWIST"/>
    <property type="match status" value="1"/>
</dbReference>
<comment type="caution">
    <text evidence="3">The sequence shown here is derived from an EMBL/GenBank/DDBJ whole genome shotgun (WGS) entry which is preliminary data.</text>
</comment>
<evidence type="ECO:0000259" key="2">
    <source>
        <dbReference type="PROSITE" id="PS50888"/>
    </source>
</evidence>
<dbReference type="SMART" id="SM00353">
    <property type="entry name" value="HLH"/>
    <property type="match status" value="1"/>
</dbReference>
<organism evidence="3 4">
    <name type="scientific">Mytilus galloprovincialis</name>
    <name type="common">Mediterranean mussel</name>
    <dbReference type="NCBI Taxonomy" id="29158"/>
    <lineage>
        <taxon>Eukaryota</taxon>
        <taxon>Metazoa</taxon>
        <taxon>Spiralia</taxon>
        <taxon>Lophotrochozoa</taxon>
        <taxon>Mollusca</taxon>
        <taxon>Bivalvia</taxon>
        <taxon>Autobranchia</taxon>
        <taxon>Pteriomorphia</taxon>
        <taxon>Mytilida</taxon>
        <taxon>Mytiloidea</taxon>
        <taxon>Mytilidae</taxon>
        <taxon>Mytilinae</taxon>
        <taxon>Mytilus</taxon>
    </lineage>
</organism>
<name>A0A8B6BWS1_MYTGA</name>
<dbReference type="CDD" id="cd11415">
    <property type="entry name" value="bHLH_TS_FERD3L_NATO3"/>
    <property type="match status" value="1"/>
</dbReference>
<dbReference type="GO" id="GO:0046983">
    <property type="term" value="F:protein dimerization activity"/>
    <property type="evidence" value="ECO:0007669"/>
    <property type="project" value="InterPro"/>
</dbReference>
<dbReference type="PROSITE" id="PS50888">
    <property type="entry name" value="BHLH"/>
    <property type="match status" value="1"/>
</dbReference>
<reference evidence="3" key="1">
    <citation type="submission" date="2018-11" db="EMBL/GenBank/DDBJ databases">
        <authorList>
            <person name="Alioto T."/>
            <person name="Alioto T."/>
        </authorList>
    </citation>
    <scope>NUCLEOTIDE SEQUENCE</scope>
</reference>
<gene>
    <name evidence="3" type="ORF">MGAL_10B056570</name>
</gene>
<feature type="compositionally biased region" description="Basic residues" evidence="1">
    <location>
        <begin position="130"/>
        <end position="143"/>
    </location>
</feature>
<feature type="domain" description="BHLH" evidence="2">
    <location>
        <begin position="141"/>
        <end position="193"/>
    </location>
</feature>
<evidence type="ECO:0000313" key="3">
    <source>
        <dbReference type="EMBL" id="VDH96402.1"/>
    </source>
</evidence>
<feature type="compositionally biased region" description="Polar residues" evidence="1">
    <location>
        <begin position="114"/>
        <end position="127"/>
    </location>
</feature>
<evidence type="ECO:0000313" key="4">
    <source>
        <dbReference type="Proteomes" id="UP000596742"/>
    </source>
</evidence>
<dbReference type="PANTHER" id="PTHR23349:SF63">
    <property type="entry name" value="FER3-LIKE PROTEIN"/>
    <property type="match status" value="1"/>
</dbReference>
<dbReference type="Pfam" id="PF00010">
    <property type="entry name" value="HLH"/>
    <property type="match status" value="1"/>
</dbReference>
<feature type="region of interest" description="Disordered" evidence="1">
    <location>
        <begin position="104"/>
        <end position="150"/>
    </location>
</feature>
<dbReference type="GO" id="GO:0000977">
    <property type="term" value="F:RNA polymerase II transcription regulatory region sequence-specific DNA binding"/>
    <property type="evidence" value="ECO:0007669"/>
    <property type="project" value="TreeGrafter"/>
</dbReference>
<dbReference type="GO" id="GO:0032502">
    <property type="term" value="P:developmental process"/>
    <property type="evidence" value="ECO:0007669"/>
    <property type="project" value="TreeGrafter"/>
</dbReference>
<dbReference type="Proteomes" id="UP000596742">
    <property type="component" value="Unassembled WGS sequence"/>
</dbReference>
<proteinExistence type="predicted"/>
<keyword evidence="4" id="KW-1185">Reference proteome</keyword>
<accession>A0A8B6BWS1</accession>
<protein>
    <recommendedName>
        <fullName evidence="2">BHLH domain-containing protein</fullName>
    </recommendedName>
</protein>
<dbReference type="AlphaFoldDB" id="A0A8B6BWS1"/>
<dbReference type="OrthoDB" id="10048995at2759"/>
<dbReference type="InterPro" id="IPR011598">
    <property type="entry name" value="bHLH_dom"/>
</dbReference>
<dbReference type="InterPro" id="IPR050283">
    <property type="entry name" value="E-box_TF_Regulators"/>
</dbReference>
<dbReference type="SUPFAM" id="SSF47459">
    <property type="entry name" value="HLH, helix-loop-helix DNA-binding domain"/>
    <property type="match status" value="1"/>
</dbReference>